<dbReference type="InterPro" id="IPR050390">
    <property type="entry name" value="C5-Methyltransferase"/>
</dbReference>
<sequence length="1530" mass="171175">MATNVSLDKSSTENKCSRADILKWLNKTLQTDFKEVEQTCSGACYCQIMHWLFPESIDLKKVKFQAKEKEDFTHNFQLLQDSFQKTGVDRPVPVEDLVRGRFMTTFNFLKWFKAFFVANLPKQKYNPALARKGEEIAPARPFVRFSQSNDKSSSNVVTIGTESDTDEEPHAKNSVVYSDEWKTIFDWIKPSNLGNKYAFCSICDINLSIHHSGTFELRRHQKSKTHNQKKKRSSEGSMTDSAMPCSVALTKFIQTLDICEVSASKAQTPPHRTKLILGPDYPEDITMACTQTPYCLYLYGQIAVADSQHSLVALVGFFDDKAAKHRIRLLDAFQTSGQGSEEAVLSFLTETLKKFKLPSQNMCAFYMDGLGEHSEKVATQLKELSPNIVALGGLYSVPDAACHAGVTEHFRDVKDLILKIHSHYTTLASTDDSLKAIFAGLPELSQSMSSQNTLCQVFSTLVRRVVRMWQELISCFSMDACGEGRSEREDICAQLKNPTLRVKFMFLDSALDPLQTFQHRLETRNGAVRADLVQILREASGLLRVYVSSFLRPQAVMRFLKEKDATILKNSKFHLTTSEQNLGGTAVEDFLLEHEADMADSVQEFQQNCLSFYVTLTASLAESLPMSDGVLRSMSQLLSPEGRLKVSGKAVMDLASQLGFSATPTDTPNLADEFYEYQLVEEPNGKANTSAGVNGSEEGRMDSPSTSSLEEHWGTYLRTMGATSGFRKLMLTLLALPCPPLEAEKVFAQAAASVEFTDVDDSMTSDPDVMKLTSDGSHSDSFSSKPTPDKKKKSPSSKKGLNDLACSLKPCAVHLQRMTGETRLIVKEVVAEDDDVVWTSTKGDGVRGTHGRDSCLRQRPPARTVFQAGSGTWCKPGALEKEAEETQAESPTKESGSMATPVRNVSQTSTPTSASPRRGKKGQLYQDGHGFNLGEMVWGKGKDFSWWPGLVVEWKGRSAPAAMRRVEWFGDGMFSEIHTSSLQSFGAFAKCFCPNTYASLPQYKTAIYQILELAGERCEKPFTSASGNKADELKNMLEWAFGGFQPSGPAGFLPPSDDKKNTNDSDSSMSDYQPPAKRKYVAKKNKSVAEPQGRGHILQELSDKRKSIEGFCISCGTTDPEVAHPLFEGGLCEKCKKNFLETLYRYDDDGYQSYCTVCCYGHEVLLCSNASCCRCFCKDCLDFLVAPGTFEQLKEVEPWSCYMCQPPQKNGALRLRTDWSKRVQDFFANNSALEFEPHRVYPSIPAHQRQPIRVLSLFDGIATGYLVLKELGFKIELYIAAEICDDSIAVGAVQHDGKIKYIRDVRSITRKHLAEWGQFDLLIGGSPCNDLCTVNPGRKGLYEGTGRLFFEYYRMLTMMRPREEDDRPFFWLFENVVAMSGNDKNDICRFLECNPVMLDAVSVSPAHRARYFWGNLPGMSRRLVPSQSDRVHLQDCLEIGRTAKFNKVRTITTKSNCIKQGKHGPLPVIMNGEDDYLWSTELEKVFGFPKHYTDVANMNRGKRQALLGKSWSVPVIRHLFAPLKDYFLCE</sequence>
<name>A0ABD1KW57_9TELE</name>
<dbReference type="SUPFAM" id="SSF53335">
    <property type="entry name" value="S-adenosyl-L-methionine-dependent methyltransferases"/>
    <property type="match status" value="1"/>
</dbReference>
<evidence type="ECO:0000313" key="25">
    <source>
        <dbReference type="EMBL" id="KAL2103403.1"/>
    </source>
</evidence>
<dbReference type="PROSITE" id="PS50021">
    <property type="entry name" value="CH"/>
    <property type="match status" value="1"/>
</dbReference>
<dbReference type="PANTHER" id="PTHR23068:SF53">
    <property type="entry name" value="DNA (CYTOSINE-5-)-METHYLTRANSFERASE"/>
    <property type="match status" value="1"/>
</dbReference>
<dbReference type="PANTHER" id="PTHR23068">
    <property type="entry name" value="DNA CYTOSINE-5- -METHYLTRANSFERASE 3-RELATED"/>
    <property type="match status" value="1"/>
</dbReference>
<dbReference type="InterPro" id="IPR001715">
    <property type="entry name" value="CH_dom"/>
</dbReference>
<feature type="region of interest" description="Disordered" evidence="21">
    <location>
        <begin position="218"/>
        <end position="241"/>
    </location>
</feature>
<dbReference type="Pfam" id="PF00307">
    <property type="entry name" value="CH"/>
    <property type="match status" value="1"/>
</dbReference>
<feature type="compositionally biased region" description="Low complexity" evidence="21">
    <location>
        <begin position="774"/>
        <end position="786"/>
    </location>
</feature>
<evidence type="ECO:0000256" key="21">
    <source>
        <dbReference type="SAM" id="MobiDB-lite"/>
    </source>
</evidence>
<dbReference type="SUPFAM" id="SSF63748">
    <property type="entry name" value="Tudor/PWWP/MBT"/>
    <property type="match status" value="1"/>
</dbReference>
<dbReference type="Pfam" id="PF21255">
    <property type="entry name" value="DNMT3_ADD_GATA1-like"/>
    <property type="match status" value="1"/>
</dbReference>
<evidence type="ECO:0000256" key="9">
    <source>
        <dbReference type="ARBA" id="ARBA00022679"/>
    </source>
</evidence>
<dbReference type="EC" id="2.1.1.37" evidence="4"/>
<feature type="compositionally biased region" description="Polar residues" evidence="21">
    <location>
        <begin position="888"/>
        <end position="915"/>
    </location>
</feature>
<dbReference type="Pfam" id="PF00855">
    <property type="entry name" value="PWWP"/>
    <property type="match status" value="1"/>
</dbReference>
<dbReference type="GO" id="GO:0032259">
    <property type="term" value="P:methylation"/>
    <property type="evidence" value="ECO:0007669"/>
    <property type="project" value="UniProtKB-KW"/>
</dbReference>
<dbReference type="FunFam" id="3.40.50.150:FF:000008">
    <property type="entry name" value="DNA (Cytosine-5)-methyltransferase 3A isoform X1"/>
    <property type="match status" value="1"/>
</dbReference>
<keyword evidence="7 20" id="KW-0489">Methyltransferase</keyword>
<evidence type="ECO:0000256" key="12">
    <source>
        <dbReference type="ARBA" id="ARBA00022723"/>
    </source>
</evidence>
<dbReference type="GO" id="GO:0051301">
    <property type="term" value="P:cell division"/>
    <property type="evidence" value="ECO:0007669"/>
    <property type="project" value="UniProtKB-KW"/>
</dbReference>
<evidence type="ECO:0000256" key="5">
    <source>
        <dbReference type="ARBA" id="ARBA00022490"/>
    </source>
</evidence>
<dbReference type="FunFam" id="1.10.418.10:FF:000028">
    <property type="entry name" value="RP/EB family microtubule-associated protein"/>
    <property type="match status" value="1"/>
</dbReference>
<dbReference type="InterPro" id="IPR000313">
    <property type="entry name" value="PWWP_dom"/>
</dbReference>
<evidence type="ECO:0000256" key="1">
    <source>
        <dbReference type="ARBA" id="ARBA00004123"/>
    </source>
</evidence>
<dbReference type="Gene3D" id="3.40.50.150">
    <property type="entry name" value="Vaccinia Virus protein VP39"/>
    <property type="match status" value="2"/>
</dbReference>
<evidence type="ECO:0000259" key="23">
    <source>
        <dbReference type="PROSITE" id="PS50812"/>
    </source>
</evidence>
<keyword evidence="10 20" id="KW-0949">S-adenosyl-L-methionine</keyword>
<keyword evidence="12" id="KW-0479">Metal-binding</keyword>
<comment type="similarity">
    <text evidence="20">Belongs to the class I-like SAM-binding methyltransferase superfamily. C5-methyltransferase family.</text>
</comment>
<feature type="region of interest" description="Disordered" evidence="21">
    <location>
        <begin position="880"/>
        <end position="925"/>
    </location>
</feature>
<dbReference type="InterPro" id="IPR036872">
    <property type="entry name" value="CH_dom_sf"/>
</dbReference>
<keyword evidence="11" id="KW-0493">Microtubule</keyword>
<dbReference type="GO" id="GO:0005874">
    <property type="term" value="C:microtubule"/>
    <property type="evidence" value="ECO:0007669"/>
    <property type="project" value="UniProtKB-KW"/>
</dbReference>
<keyword evidence="18" id="KW-0539">Nucleus</keyword>
<proteinExistence type="inferred from homology"/>
<dbReference type="Pfam" id="PF00145">
    <property type="entry name" value="DNA_methylase"/>
    <property type="match status" value="1"/>
</dbReference>
<evidence type="ECO:0000256" key="6">
    <source>
        <dbReference type="ARBA" id="ARBA00022491"/>
    </source>
</evidence>
<comment type="caution">
    <text evidence="25">The sequence shown here is derived from an EMBL/GenBank/DDBJ whole genome shotgun (WGS) entry which is preliminary data.</text>
</comment>
<keyword evidence="17" id="KW-0206">Cytoskeleton</keyword>
<keyword evidence="15" id="KW-0862">Zinc</keyword>
<evidence type="ECO:0000256" key="15">
    <source>
        <dbReference type="ARBA" id="ARBA00022833"/>
    </source>
</evidence>
<dbReference type="InterPro" id="IPR025766">
    <property type="entry name" value="ADD"/>
</dbReference>
<evidence type="ECO:0000256" key="20">
    <source>
        <dbReference type="PROSITE-ProRule" id="PRU01016"/>
    </source>
</evidence>
<dbReference type="Pfam" id="PF17980">
    <property type="entry name" value="ADD_DNMT3"/>
    <property type="match status" value="1"/>
</dbReference>
<evidence type="ECO:0000259" key="24">
    <source>
        <dbReference type="PROSITE" id="PS51533"/>
    </source>
</evidence>
<feature type="region of interest" description="Disordered" evidence="21">
    <location>
        <begin position="760"/>
        <end position="801"/>
    </location>
</feature>
<dbReference type="Proteomes" id="UP001591681">
    <property type="component" value="Unassembled WGS sequence"/>
</dbReference>
<keyword evidence="16" id="KW-0238">DNA-binding</keyword>
<evidence type="ECO:0000256" key="4">
    <source>
        <dbReference type="ARBA" id="ARBA00011975"/>
    </source>
</evidence>
<keyword evidence="8" id="KW-0132">Cell division</keyword>
<evidence type="ECO:0000313" key="26">
    <source>
        <dbReference type="Proteomes" id="UP001591681"/>
    </source>
</evidence>
<keyword evidence="14" id="KW-0498">Mitosis</keyword>
<dbReference type="PROSITE" id="PS51533">
    <property type="entry name" value="ADD"/>
    <property type="match status" value="1"/>
</dbReference>
<dbReference type="GO" id="GO:0005634">
    <property type="term" value="C:nucleus"/>
    <property type="evidence" value="ECO:0007669"/>
    <property type="project" value="UniProtKB-SubCell"/>
</dbReference>
<evidence type="ECO:0000256" key="10">
    <source>
        <dbReference type="ARBA" id="ARBA00022691"/>
    </source>
</evidence>
<accession>A0ABD1KW57</accession>
<dbReference type="GO" id="GO:0008270">
    <property type="term" value="F:zinc ion binding"/>
    <property type="evidence" value="ECO:0007669"/>
    <property type="project" value="UniProtKB-KW"/>
</dbReference>
<evidence type="ECO:0000256" key="3">
    <source>
        <dbReference type="ARBA" id="ARBA00010729"/>
    </source>
</evidence>
<feature type="domain" description="PWWP" evidence="23">
    <location>
        <begin position="933"/>
        <end position="988"/>
    </location>
</feature>
<evidence type="ECO:0000256" key="8">
    <source>
        <dbReference type="ARBA" id="ARBA00022618"/>
    </source>
</evidence>
<evidence type="ECO:0000256" key="7">
    <source>
        <dbReference type="ARBA" id="ARBA00022603"/>
    </source>
</evidence>
<dbReference type="InterPro" id="IPR040552">
    <property type="entry name" value="DNMT3_ADD_GATA1-like"/>
</dbReference>
<dbReference type="EMBL" id="JBHFQA010000001">
    <property type="protein sequence ID" value="KAL2103403.1"/>
    <property type="molecule type" value="Genomic_DNA"/>
</dbReference>
<keyword evidence="6" id="KW-0678">Repressor</keyword>
<reference evidence="25 26" key="1">
    <citation type="submission" date="2024-09" db="EMBL/GenBank/DDBJ databases">
        <title>A chromosome-level genome assembly of Gray's grenadier anchovy, Coilia grayii.</title>
        <authorList>
            <person name="Fu Z."/>
        </authorList>
    </citation>
    <scope>NUCLEOTIDE SEQUENCE [LARGE SCALE GENOMIC DNA]</scope>
    <source>
        <strain evidence="25">G4</strain>
        <tissue evidence="25">Muscle</tissue>
    </source>
</reference>
<keyword evidence="5" id="KW-0963">Cytoplasm</keyword>
<feature type="compositionally biased region" description="Basic residues" evidence="21">
    <location>
        <begin position="1076"/>
        <end position="1086"/>
    </location>
</feature>
<comment type="subcellular location">
    <subcellularLocation>
        <location evidence="2">Cytoplasm</location>
        <location evidence="2">Cytoskeleton</location>
    </subcellularLocation>
    <subcellularLocation>
        <location evidence="1">Nucleus</location>
    </subcellularLocation>
</comment>
<keyword evidence="9 20" id="KW-0808">Transferase</keyword>
<protein>
    <recommendedName>
        <fullName evidence="4">DNA (cytosine-5-)-methyltransferase</fullName>
        <ecNumber evidence="4">2.1.1.37</ecNumber>
    </recommendedName>
</protein>
<evidence type="ECO:0000259" key="22">
    <source>
        <dbReference type="PROSITE" id="PS50021"/>
    </source>
</evidence>
<gene>
    <name evidence="25" type="ORF">ACEWY4_000271</name>
</gene>
<dbReference type="PROSITE" id="PS51679">
    <property type="entry name" value="SAM_MT_C5"/>
    <property type="match status" value="1"/>
</dbReference>
<feature type="region of interest" description="Disordered" evidence="21">
    <location>
        <begin position="148"/>
        <end position="171"/>
    </location>
</feature>
<evidence type="ECO:0000256" key="18">
    <source>
        <dbReference type="ARBA" id="ARBA00023242"/>
    </source>
</evidence>
<dbReference type="Gene3D" id="2.30.30.140">
    <property type="match status" value="1"/>
</dbReference>
<dbReference type="GO" id="GO:0003677">
    <property type="term" value="F:DNA binding"/>
    <property type="evidence" value="ECO:0007669"/>
    <property type="project" value="UniProtKB-KW"/>
</dbReference>
<dbReference type="InterPro" id="IPR001525">
    <property type="entry name" value="C5_MeTfrase"/>
</dbReference>
<dbReference type="InterPro" id="IPR049554">
    <property type="entry name" value="DNMT3_ADD_PHD"/>
</dbReference>
<dbReference type="PROSITE" id="PS50812">
    <property type="entry name" value="PWWP"/>
    <property type="match status" value="1"/>
</dbReference>
<dbReference type="InterPro" id="IPR029063">
    <property type="entry name" value="SAM-dependent_MTases_sf"/>
</dbReference>
<comment type="similarity">
    <text evidence="3">Belongs to the MAPRE family.</text>
</comment>
<dbReference type="SMART" id="SM00293">
    <property type="entry name" value="PWWP"/>
    <property type="match status" value="1"/>
</dbReference>
<dbReference type="SUPFAM" id="SSF47576">
    <property type="entry name" value="Calponin-homology domain, CH-domain"/>
    <property type="match status" value="1"/>
</dbReference>
<keyword evidence="19" id="KW-0131">Cell cycle</keyword>
<evidence type="ECO:0000256" key="13">
    <source>
        <dbReference type="ARBA" id="ARBA00022771"/>
    </source>
</evidence>
<keyword evidence="13" id="KW-0863">Zinc-finger</keyword>
<feature type="region of interest" description="Disordered" evidence="21">
    <location>
        <begin position="1051"/>
        <end position="1095"/>
    </location>
</feature>
<feature type="compositionally biased region" description="Basic residues" evidence="21">
    <location>
        <begin position="219"/>
        <end position="232"/>
    </location>
</feature>
<dbReference type="GO" id="GO:0003886">
    <property type="term" value="F:DNA (cytosine-5-)-methyltransferase activity"/>
    <property type="evidence" value="ECO:0007669"/>
    <property type="project" value="UniProtKB-EC"/>
</dbReference>
<feature type="active site" evidence="20">
    <location>
        <position position="1328"/>
    </location>
</feature>
<feature type="compositionally biased region" description="Polar residues" evidence="21">
    <location>
        <begin position="148"/>
        <end position="162"/>
    </location>
</feature>
<feature type="domain" description="Calponin-homology (CH)" evidence="22">
    <location>
        <begin position="15"/>
        <end position="117"/>
    </location>
</feature>
<keyword evidence="26" id="KW-1185">Reference proteome</keyword>
<evidence type="ECO:0000256" key="11">
    <source>
        <dbReference type="ARBA" id="ARBA00022701"/>
    </source>
</evidence>
<feature type="region of interest" description="Disordered" evidence="21">
    <location>
        <begin position="685"/>
        <end position="708"/>
    </location>
</feature>
<dbReference type="Gene3D" id="1.10.720.50">
    <property type="entry name" value="PWWP, helical domain"/>
    <property type="match status" value="1"/>
</dbReference>
<evidence type="ECO:0000256" key="16">
    <source>
        <dbReference type="ARBA" id="ARBA00023125"/>
    </source>
</evidence>
<evidence type="ECO:0000256" key="17">
    <source>
        <dbReference type="ARBA" id="ARBA00023212"/>
    </source>
</evidence>
<organism evidence="25 26">
    <name type="scientific">Coilia grayii</name>
    <name type="common">Gray's grenadier anchovy</name>
    <dbReference type="NCBI Taxonomy" id="363190"/>
    <lineage>
        <taxon>Eukaryota</taxon>
        <taxon>Metazoa</taxon>
        <taxon>Chordata</taxon>
        <taxon>Craniata</taxon>
        <taxon>Vertebrata</taxon>
        <taxon>Euteleostomi</taxon>
        <taxon>Actinopterygii</taxon>
        <taxon>Neopterygii</taxon>
        <taxon>Teleostei</taxon>
        <taxon>Clupei</taxon>
        <taxon>Clupeiformes</taxon>
        <taxon>Clupeoidei</taxon>
        <taxon>Engraulidae</taxon>
        <taxon>Coilinae</taxon>
        <taxon>Coilia</taxon>
    </lineage>
</organism>
<evidence type="ECO:0000256" key="2">
    <source>
        <dbReference type="ARBA" id="ARBA00004245"/>
    </source>
</evidence>
<evidence type="ECO:0000256" key="14">
    <source>
        <dbReference type="ARBA" id="ARBA00022776"/>
    </source>
</evidence>
<feature type="domain" description="PHD-type" evidence="24">
    <location>
        <begin position="1100"/>
        <end position="1232"/>
    </location>
</feature>
<dbReference type="Gene3D" id="1.10.418.10">
    <property type="entry name" value="Calponin-like domain"/>
    <property type="match status" value="1"/>
</dbReference>
<evidence type="ECO:0000256" key="19">
    <source>
        <dbReference type="ARBA" id="ARBA00023306"/>
    </source>
</evidence>